<evidence type="ECO:0000256" key="1">
    <source>
        <dbReference type="ARBA" id="ARBA00022679"/>
    </source>
</evidence>
<comment type="similarity">
    <text evidence="2">Belongs to the CDP-alcohol phosphatidyltransferase class-I family.</text>
</comment>
<feature type="transmembrane region" description="Helical" evidence="3">
    <location>
        <begin position="134"/>
        <end position="151"/>
    </location>
</feature>
<dbReference type="PROSITE" id="PS00379">
    <property type="entry name" value="CDP_ALCOHOL_P_TRANSF"/>
    <property type="match status" value="1"/>
</dbReference>
<feature type="transmembrane region" description="Helical" evidence="3">
    <location>
        <begin position="109"/>
        <end position="128"/>
    </location>
</feature>
<keyword evidence="3" id="KW-0812">Transmembrane</keyword>
<dbReference type="EMBL" id="BOQP01000074">
    <property type="protein sequence ID" value="GIM85029.1"/>
    <property type="molecule type" value="Genomic_DNA"/>
</dbReference>
<sequence>MAQRFTLGEIRTRTYKDRDAWWTVWLVDPLASRLVWLVAPVRWITPNLLTMGAFLLGFVSAYCFAQGDYPWLIAGAVVFHLSFVLDCMDGKIARLKGTGSVFGAWLDYVFDRLRVVVCAVALMGGQYAKTDNIHYLWLAGVVIFLDMFRYLNALQMGKVKNDMRRRLEAAQGDGVAPPMFVEETDMEQPVGASTLTTAVDSKGAERPVVDVYGDFRAKLGPLVKVRNALVRQRIRAHLFSGIEFQMFVFILGPLTNQIMFFTILSAVLLAAFELLLIYKLYTATKSYARTMAKIGVTSEAQAEAGAVAAGHEEVEQVVDLEQLDANTVGATRN</sequence>
<dbReference type="Pfam" id="PF01066">
    <property type="entry name" value="CDP-OH_P_transf"/>
    <property type="match status" value="1"/>
</dbReference>
<feature type="transmembrane region" description="Helical" evidence="3">
    <location>
        <begin position="258"/>
        <end position="281"/>
    </location>
</feature>
<evidence type="ECO:0000313" key="4">
    <source>
        <dbReference type="EMBL" id="GIM85029.1"/>
    </source>
</evidence>
<evidence type="ECO:0000256" key="2">
    <source>
        <dbReference type="RuleBase" id="RU003750"/>
    </source>
</evidence>
<dbReference type="InterPro" id="IPR043130">
    <property type="entry name" value="CDP-OH_PTrfase_TM_dom"/>
</dbReference>
<dbReference type="Gene3D" id="1.20.120.1760">
    <property type="match status" value="1"/>
</dbReference>
<accession>A0A919W0Z1</accession>
<dbReference type="AlphaFoldDB" id="A0A919W0Z1"/>
<dbReference type="RefSeq" id="WP_213003676.1">
    <property type="nucleotide sequence ID" value="NZ_BAAATW010000033.1"/>
</dbReference>
<feature type="transmembrane region" description="Helical" evidence="3">
    <location>
        <begin position="20"/>
        <end position="39"/>
    </location>
</feature>
<reference evidence="4" key="1">
    <citation type="submission" date="2021-03" db="EMBL/GenBank/DDBJ databases">
        <title>Whole genome shotgun sequence of Actinoplanes consettensis NBRC 14913.</title>
        <authorList>
            <person name="Komaki H."/>
            <person name="Tamura T."/>
        </authorList>
    </citation>
    <scope>NUCLEOTIDE SEQUENCE</scope>
    <source>
        <strain evidence="4">NBRC 14913</strain>
    </source>
</reference>
<dbReference type="InterPro" id="IPR000462">
    <property type="entry name" value="CDP-OH_P_trans"/>
</dbReference>
<keyword evidence="1 2" id="KW-0808">Transferase</keyword>
<keyword evidence="5" id="KW-1185">Reference proteome</keyword>
<dbReference type="GO" id="GO:0016780">
    <property type="term" value="F:phosphotransferase activity, for other substituted phosphate groups"/>
    <property type="evidence" value="ECO:0007669"/>
    <property type="project" value="InterPro"/>
</dbReference>
<dbReference type="GO" id="GO:0016020">
    <property type="term" value="C:membrane"/>
    <property type="evidence" value="ECO:0007669"/>
    <property type="project" value="InterPro"/>
</dbReference>
<dbReference type="GO" id="GO:0008654">
    <property type="term" value="P:phospholipid biosynthetic process"/>
    <property type="evidence" value="ECO:0007669"/>
    <property type="project" value="InterPro"/>
</dbReference>
<keyword evidence="3" id="KW-0472">Membrane</keyword>
<feature type="transmembrane region" description="Helical" evidence="3">
    <location>
        <begin position="234"/>
        <end position="252"/>
    </location>
</feature>
<evidence type="ECO:0000256" key="3">
    <source>
        <dbReference type="SAM" id="Phobius"/>
    </source>
</evidence>
<proteinExistence type="inferred from homology"/>
<evidence type="ECO:0008006" key="6">
    <source>
        <dbReference type="Google" id="ProtNLM"/>
    </source>
</evidence>
<evidence type="ECO:0000313" key="5">
    <source>
        <dbReference type="Proteomes" id="UP000680865"/>
    </source>
</evidence>
<protein>
    <recommendedName>
        <fullName evidence="6">CDP-alcohol phosphatidyltransferase</fullName>
    </recommendedName>
</protein>
<comment type="caution">
    <text evidence="4">The sequence shown here is derived from an EMBL/GenBank/DDBJ whole genome shotgun (WGS) entry which is preliminary data.</text>
</comment>
<dbReference type="Proteomes" id="UP000680865">
    <property type="component" value="Unassembled WGS sequence"/>
</dbReference>
<dbReference type="InterPro" id="IPR048254">
    <property type="entry name" value="CDP_ALCOHOL_P_TRANSF_CS"/>
</dbReference>
<name>A0A919W0Z1_9ACTN</name>
<keyword evidence="3" id="KW-1133">Transmembrane helix</keyword>
<gene>
    <name evidence="4" type="ORF">Aco04nite_94280</name>
</gene>
<organism evidence="4 5">
    <name type="scientific">Winogradskya consettensis</name>
    <dbReference type="NCBI Taxonomy" id="113560"/>
    <lineage>
        <taxon>Bacteria</taxon>
        <taxon>Bacillati</taxon>
        <taxon>Actinomycetota</taxon>
        <taxon>Actinomycetes</taxon>
        <taxon>Micromonosporales</taxon>
        <taxon>Micromonosporaceae</taxon>
        <taxon>Winogradskya</taxon>
    </lineage>
</organism>